<keyword evidence="10 14" id="KW-0539">Nucleus</keyword>
<evidence type="ECO:0000256" key="9">
    <source>
        <dbReference type="ARBA" id="ARBA00023163"/>
    </source>
</evidence>
<dbReference type="PANTHER" id="PTHR46892:SF3">
    <property type="entry name" value="VISUAL SYSTEM HOMEOBOX 2"/>
    <property type="match status" value="1"/>
</dbReference>
<evidence type="ECO:0000259" key="19">
    <source>
        <dbReference type="PROSITE" id="PS51496"/>
    </source>
</evidence>
<dbReference type="STRING" id="158441.A0A226EIF5"/>
<feature type="compositionally biased region" description="Basic residues" evidence="16">
    <location>
        <begin position="257"/>
        <end position="267"/>
    </location>
</feature>
<evidence type="ECO:0000256" key="13">
    <source>
        <dbReference type="ARBA" id="ARBA00031274"/>
    </source>
</evidence>
<evidence type="ECO:0000256" key="14">
    <source>
        <dbReference type="PROSITE-ProRule" id="PRU00108"/>
    </source>
</evidence>
<evidence type="ECO:0000259" key="17">
    <source>
        <dbReference type="PROSITE" id="PS50071"/>
    </source>
</evidence>
<dbReference type="OMA" id="HRRTIFT"/>
<dbReference type="InterPro" id="IPR023339">
    <property type="entry name" value="CVC"/>
</dbReference>
<feature type="domain" description="OAR" evidence="18">
    <location>
        <begin position="446"/>
        <end position="459"/>
    </location>
</feature>
<dbReference type="SMART" id="SM00389">
    <property type="entry name" value="HOX"/>
    <property type="match status" value="1"/>
</dbReference>
<comment type="subcellular location">
    <subcellularLocation>
        <location evidence="1 14 15">Nucleus</location>
    </subcellularLocation>
</comment>
<sequence>MEDTASTLPLLPPTTPRRPSFYSQRTSNPFAIQELLGLSDTPSNNSSSTTPVTTTTPLQNSLSIAAKLSYPRFSIKDSLSEVLDSSGSNWMTQAAAMAAAAYHLGGHHGIHHHHGEFNGGGGSGGRGNQDNNNSDRNGGGGGSGGASENGGRNSTVNGISGMQHGTTYPHHHHHPSPYHQYNDSPPFNSSNNNSTTTTTTTPTSNQTEDYHPHHQFNTILLNNHHHPSNHHHHHPGSPLLLGGGGGGGGGGSSGGGNKKKKKKRRHRRTIFTSFQLEELEKAFKDAHYPDVYAREMLSCKTDLPEDRIQVWFQNRRAKWRKTEKCWGRSTIMAEYGLYGAMVRHSLPLPETILKASKETEQGGSVAPWLLGMHRKSIEAAEQLKSPSQSPLGGSNNGAGSSCSSNDSQNPPSDEEDSQPLKLERPDFSSLHFPTSNNNNSLIRRHSSVASLRAKAQQHMSSLGIPMSEEDIINNEHIDIVDT</sequence>
<evidence type="ECO:0000256" key="12">
    <source>
        <dbReference type="ARBA" id="ARBA00030203"/>
    </source>
</evidence>
<evidence type="ECO:0000256" key="4">
    <source>
        <dbReference type="ARBA" id="ARBA00022473"/>
    </source>
</evidence>
<comment type="similarity">
    <text evidence="2">Belongs to the paired homeobox family.</text>
</comment>
<keyword evidence="7 14" id="KW-0238">DNA-binding</keyword>
<dbReference type="FunFam" id="1.10.10.60:FF:000383">
    <property type="entry name" value="box A-binding factor"/>
    <property type="match status" value="1"/>
</dbReference>
<feature type="compositionally biased region" description="Polar residues" evidence="16">
    <location>
        <begin position="155"/>
        <end position="166"/>
    </location>
</feature>
<evidence type="ECO:0000256" key="6">
    <source>
        <dbReference type="ARBA" id="ARBA00023015"/>
    </source>
</evidence>
<dbReference type="EMBL" id="LNIX01000003">
    <property type="protein sequence ID" value="OXA57090.1"/>
    <property type="molecule type" value="Genomic_DNA"/>
</dbReference>
<gene>
    <name evidence="20" type="ORF">Fcan01_06851</name>
</gene>
<feature type="compositionally biased region" description="Low complexity" evidence="16">
    <location>
        <begin position="39"/>
        <end position="57"/>
    </location>
</feature>
<dbReference type="OrthoDB" id="6159439at2759"/>
<dbReference type="GO" id="GO:0007601">
    <property type="term" value="P:visual perception"/>
    <property type="evidence" value="ECO:0007669"/>
    <property type="project" value="UniProtKB-KW"/>
</dbReference>
<feature type="compositionally biased region" description="Gly residues" evidence="16">
    <location>
        <begin position="137"/>
        <end position="148"/>
    </location>
</feature>
<dbReference type="GO" id="GO:1990837">
    <property type="term" value="F:sequence-specific double-stranded DNA binding"/>
    <property type="evidence" value="ECO:0007669"/>
    <property type="project" value="TreeGrafter"/>
</dbReference>
<feature type="domain" description="Homeobox" evidence="17">
    <location>
        <begin position="262"/>
        <end position="322"/>
    </location>
</feature>
<dbReference type="SUPFAM" id="SSF46689">
    <property type="entry name" value="Homeodomain-like"/>
    <property type="match status" value="1"/>
</dbReference>
<evidence type="ECO:0000256" key="16">
    <source>
        <dbReference type="SAM" id="MobiDB-lite"/>
    </source>
</evidence>
<name>A0A226EIF5_FOLCA</name>
<keyword evidence="5" id="KW-0716">Sensory transduction</keyword>
<evidence type="ECO:0000256" key="11">
    <source>
        <dbReference type="ARBA" id="ARBA00023305"/>
    </source>
</evidence>
<feature type="compositionally biased region" description="Gly residues" evidence="16">
    <location>
        <begin position="117"/>
        <end position="127"/>
    </location>
</feature>
<dbReference type="PROSITE" id="PS00027">
    <property type="entry name" value="HOMEOBOX_1"/>
    <property type="match status" value="1"/>
</dbReference>
<keyword evidence="6" id="KW-0805">Transcription regulation</keyword>
<evidence type="ECO:0000313" key="20">
    <source>
        <dbReference type="EMBL" id="OXA57090.1"/>
    </source>
</evidence>
<evidence type="ECO:0000256" key="10">
    <source>
        <dbReference type="ARBA" id="ARBA00023242"/>
    </source>
</evidence>
<feature type="region of interest" description="Disordered" evidence="16">
    <location>
        <begin position="113"/>
        <end position="267"/>
    </location>
</feature>
<keyword evidence="21" id="KW-1185">Reference proteome</keyword>
<dbReference type="Gene3D" id="1.10.10.60">
    <property type="entry name" value="Homeodomain-like"/>
    <property type="match status" value="1"/>
</dbReference>
<reference evidence="20 21" key="1">
    <citation type="submission" date="2015-12" db="EMBL/GenBank/DDBJ databases">
        <title>The genome of Folsomia candida.</title>
        <authorList>
            <person name="Faddeeva A."/>
            <person name="Derks M.F."/>
            <person name="Anvar Y."/>
            <person name="Smit S."/>
            <person name="Van Straalen N."/>
            <person name="Roelofs D."/>
        </authorList>
    </citation>
    <scope>NUCLEOTIDE SEQUENCE [LARGE SCALE GENOMIC DNA]</scope>
    <source>
        <strain evidence="20 21">VU population</strain>
        <tissue evidence="20">Whole body</tissue>
    </source>
</reference>
<dbReference type="CDD" id="cd00086">
    <property type="entry name" value="homeodomain"/>
    <property type="match status" value="1"/>
</dbReference>
<dbReference type="PROSITE" id="PS50071">
    <property type="entry name" value="HOMEOBOX_2"/>
    <property type="match status" value="1"/>
</dbReference>
<feature type="compositionally biased region" description="Low complexity" evidence="16">
    <location>
        <begin position="177"/>
        <end position="205"/>
    </location>
</feature>
<dbReference type="InterPro" id="IPR003654">
    <property type="entry name" value="OAR_dom"/>
</dbReference>
<dbReference type="PROSITE" id="PS51496">
    <property type="entry name" value="CVC"/>
    <property type="match status" value="1"/>
</dbReference>
<dbReference type="AlphaFoldDB" id="A0A226EIF5"/>
<organism evidence="20 21">
    <name type="scientific">Folsomia candida</name>
    <name type="common">Springtail</name>
    <dbReference type="NCBI Taxonomy" id="158441"/>
    <lineage>
        <taxon>Eukaryota</taxon>
        <taxon>Metazoa</taxon>
        <taxon>Ecdysozoa</taxon>
        <taxon>Arthropoda</taxon>
        <taxon>Hexapoda</taxon>
        <taxon>Collembola</taxon>
        <taxon>Entomobryomorpha</taxon>
        <taxon>Isotomoidea</taxon>
        <taxon>Isotomidae</taxon>
        <taxon>Proisotominae</taxon>
        <taxon>Folsomia</taxon>
    </lineage>
</organism>
<dbReference type="GO" id="GO:0005634">
    <property type="term" value="C:nucleus"/>
    <property type="evidence" value="ECO:0007669"/>
    <property type="project" value="UniProtKB-SubCell"/>
</dbReference>
<proteinExistence type="inferred from homology"/>
<evidence type="ECO:0000256" key="3">
    <source>
        <dbReference type="ARBA" id="ARBA00014891"/>
    </source>
</evidence>
<feature type="compositionally biased region" description="Basic residues" evidence="16">
    <location>
        <begin position="223"/>
        <end position="235"/>
    </location>
</feature>
<evidence type="ECO:0000256" key="2">
    <source>
        <dbReference type="ARBA" id="ARBA00005733"/>
    </source>
</evidence>
<evidence type="ECO:0000256" key="7">
    <source>
        <dbReference type="ARBA" id="ARBA00023125"/>
    </source>
</evidence>
<dbReference type="PROSITE" id="PS50803">
    <property type="entry name" value="OAR"/>
    <property type="match status" value="1"/>
</dbReference>
<evidence type="ECO:0000256" key="1">
    <source>
        <dbReference type="ARBA" id="ARBA00004123"/>
    </source>
</evidence>
<dbReference type="InterPro" id="IPR052294">
    <property type="entry name" value="VSX_homeobox_regulators"/>
</dbReference>
<comment type="caution">
    <text evidence="20">The sequence shown here is derived from an EMBL/GenBank/DDBJ whole genome shotgun (WGS) entry which is preliminary data.</text>
</comment>
<accession>A0A226EIF5</accession>
<protein>
    <recommendedName>
        <fullName evidence="3">Visual system homeobox 2</fullName>
    </recommendedName>
    <alternativeName>
        <fullName evidence="12">Ceh-10 homeodomain-containing homolog</fullName>
    </alternativeName>
    <alternativeName>
        <fullName evidence="13">Homeobox protein CHX10</fullName>
    </alternativeName>
</protein>
<keyword evidence="11" id="KW-0844">Vision</keyword>
<feature type="domain" description="CVC" evidence="19">
    <location>
        <begin position="324"/>
        <end position="378"/>
    </location>
</feature>
<dbReference type="Pfam" id="PF03826">
    <property type="entry name" value="OAR"/>
    <property type="match status" value="1"/>
</dbReference>
<dbReference type="Pfam" id="PF00046">
    <property type="entry name" value="Homeodomain"/>
    <property type="match status" value="1"/>
</dbReference>
<dbReference type="PANTHER" id="PTHR46892">
    <property type="entry name" value="VISUAL SYSTEM HOMEOBOX 2"/>
    <property type="match status" value="1"/>
</dbReference>
<evidence type="ECO:0000256" key="15">
    <source>
        <dbReference type="RuleBase" id="RU000682"/>
    </source>
</evidence>
<feature type="DNA-binding region" description="Homeobox" evidence="14">
    <location>
        <begin position="264"/>
        <end position="323"/>
    </location>
</feature>
<feature type="region of interest" description="Disordered" evidence="16">
    <location>
        <begin position="1"/>
        <end position="24"/>
    </location>
</feature>
<keyword evidence="4" id="KW-0217">Developmental protein</keyword>
<dbReference type="InterPro" id="IPR001356">
    <property type="entry name" value="HD"/>
</dbReference>
<evidence type="ECO:0000256" key="5">
    <source>
        <dbReference type="ARBA" id="ARBA00022606"/>
    </source>
</evidence>
<feature type="region of interest" description="Disordered" evidence="16">
    <location>
        <begin position="37"/>
        <end position="57"/>
    </location>
</feature>
<dbReference type="Proteomes" id="UP000198287">
    <property type="component" value="Unassembled WGS sequence"/>
</dbReference>
<feature type="compositionally biased region" description="Gly residues" evidence="16">
    <location>
        <begin position="241"/>
        <end position="256"/>
    </location>
</feature>
<evidence type="ECO:0000313" key="21">
    <source>
        <dbReference type="Proteomes" id="UP000198287"/>
    </source>
</evidence>
<keyword evidence="8 14" id="KW-0371">Homeobox</keyword>
<feature type="region of interest" description="Disordered" evidence="16">
    <location>
        <begin position="381"/>
        <end position="420"/>
    </location>
</feature>
<dbReference type="InterPro" id="IPR017970">
    <property type="entry name" value="Homeobox_CS"/>
</dbReference>
<evidence type="ECO:0000259" key="18">
    <source>
        <dbReference type="PROSITE" id="PS50803"/>
    </source>
</evidence>
<dbReference type="InterPro" id="IPR009057">
    <property type="entry name" value="Homeodomain-like_sf"/>
</dbReference>
<keyword evidence="9" id="KW-0804">Transcription</keyword>
<dbReference type="GO" id="GO:0000981">
    <property type="term" value="F:DNA-binding transcription factor activity, RNA polymerase II-specific"/>
    <property type="evidence" value="ECO:0007669"/>
    <property type="project" value="InterPro"/>
</dbReference>
<evidence type="ECO:0000256" key="8">
    <source>
        <dbReference type="ARBA" id="ARBA00023155"/>
    </source>
</evidence>
<feature type="compositionally biased region" description="Low complexity" evidence="16">
    <location>
        <begin position="389"/>
        <end position="411"/>
    </location>
</feature>